<accession>A0A5N7DLB8</accession>
<dbReference type="OrthoDB" id="5426109at2759"/>
<dbReference type="EMBL" id="ML736752">
    <property type="protein sequence ID" value="KAE8406773.1"/>
    <property type="molecule type" value="Genomic_DNA"/>
</dbReference>
<keyword evidence="2" id="KW-1185">Reference proteome</keyword>
<name>A0A5N7DLB8_9EURO</name>
<proteinExistence type="predicted"/>
<sequence length="244" mass="27331">MVARFERNARNPLLVPEIVGLVINNIYNVPYLLNCAGVNSIWNVAALKKLYKGSLDDMQFRTPDIGSLNCPFVASRKQFARNMSFVKHLLLSPERPAIDEVEGPHTRLVCLEKCRAMRHRQYAEYLLQPRGRVLSSLTIPFEIKDQDWSLFPDILINPTIEFLAIDSYYCKLIVSSQEFIKASVSLVCWGAPIIPSTTTKSQGNGAGRNFMAKPEGLVYSRGGGRLVGSITRIRETSNPQLGKS</sequence>
<dbReference type="AlphaFoldDB" id="A0A5N7DLB8"/>
<gene>
    <name evidence="1" type="ORF">BDV37DRAFT_242526</name>
</gene>
<dbReference type="RefSeq" id="XP_031944092.1">
    <property type="nucleotide sequence ID" value="XM_032081334.1"/>
</dbReference>
<evidence type="ECO:0000313" key="2">
    <source>
        <dbReference type="Proteomes" id="UP000325579"/>
    </source>
</evidence>
<evidence type="ECO:0000313" key="1">
    <source>
        <dbReference type="EMBL" id="KAE8406773.1"/>
    </source>
</evidence>
<dbReference type="Proteomes" id="UP000325579">
    <property type="component" value="Unassembled WGS sequence"/>
</dbReference>
<protein>
    <submittedName>
        <fullName evidence="1">Uncharacterized protein</fullName>
    </submittedName>
</protein>
<reference evidence="1 2" key="1">
    <citation type="submission" date="2019-04" db="EMBL/GenBank/DDBJ databases">
        <authorList>
            <consortium name="DOE Joint Genome Institute"/>
            <person name="Mondo S."/>
            <person name="Kjaerbolling I."/>
            <person name="Vesth T."/>
            <person name="Frisvad J.C."/>
            <person name="Nybo J.L."/>
            <person name="Theobald S."/>
            <person name="Kildgaard S."/>
            <person name="Isbrandt T."/>
            <person name="Kuo A."/>
            <person name="Sato A."/>
            <person name="Lyhne E.K."/>
            <person name="Kogle M.E."/>
            <person name="Wiebenga A."/>
            <person name="Kun R.S."/>
            <person name="Lubbers R.J."/>
            <person name="Makela M.R."/>
            <person name="Barry K."/>
            <person name="Chovatia M."/>
            <person name="Clum A."/>
            <person name="Daum C."/>
            <person name="Haridas S."/>
            <person name="He G."/>
            <person name="LaButti K."/>
            <person name="Lipzen A."/>
            <person name="Riley R."/>
            <person name="Salamov A."/>
            <person name="Simmons B.A."/>
            <person name="Magnuson J.K."/>
            <person name="Henrissat B."/>
            <person name="Mortensen U.H."/>
            <person name="Larsen T.O."/>
            <person name="Devries R.P."/>
            <person name="Grigoriev I.V."/>
            <person name="Machida M."/>
            <person name="Baker S.E."/>
            <person name="Andersen M.R."/>
            <person name="Cantor M.N."/>
            <person name="Hua S.X."/>
        </authorList>
    </citation>
    <scope>NUCLEOTIDE SEQUENCE [LARGE SCALE GENOMIC DNA]</scope>
    <source>
        <strain evidence="1 2">CBS 119388</strain>
    </source>
</reference>
<dbReference type="GeneID" id="43666025"/>
<organism evidence="1 2">
    <name type="scientific">Aspergillus pseudonomiae</name>
    <dbReference type="NCBI Taxonomy" id="1506151"/>
    <lineage>
        <taxon>Eukaryota</taxon>
        <taxon>Fungi</taxon>
        <taxon>Dikarya</taxon>
        <taxon>Ascomycota</taxon>
        <taxon>Pezizomycotina</taxon>
        <taxon>Eurotiomycetes</taxon>
        <taxon>Eurotiomycetidae</taxon>
        <taxon>Eurotiales</taxon>
        <taxon>Aspergillaceae</taxon>
        <taxon>Aspergillus</taxon>
        <taxon>Aspergillus subgen. Circumdati</taxon>
    </lineage>
</organism>